<reference evidence="2" key="1">
    <citation type="journal article" date="2011" name="Nature">
        <title>Genome sequence and analysis of the tuber crop potato.</title>
        <authorList>
            <consortium name="The Potato Genome Sequencing Consortium"/>
        </authorList>
    </citation>
    <scope>NUCLEOTIDE SEQUENCE [LARGE SCALE GENOMIC DNA]</scope>
    <source>
        <strain evidence="2">cv. DM1-3 516 R44</strain>
    </source>
</reference>
<evidence type="ECO:0008006" key="3">
    <source>
        <dbReference type="Google" id="ProtNLM"/>
    </source>
</evidence>
<accession>M1DJN4</accession>
<organism evidence="1 2">
    <name type="scientific">Solanum tuberosum</name>
    <name type="common">Potato</name>
    <dbReference type="NCBI Taxonomy" id="4113"/>
    <lineage>
        <taxon>Eukaryota</taxon>
        <taxon>Viridiplantae</taxon>
        <taxon>Streptophyta</taxon>
        <taxon>Embryophyta</taxon>
        <taxon>Tracheophyta</taxon>
        <taxon>Spermatophyta</taxon>
        <taxon>Magnoliopsida</taxon>
        <taxon>eudicotyledons</taxon>
        <taxon>Gunneridae</taxon>
        <taxon>Pentapetalae</taxon>
        <taxon>asterids</taxon>
        <taxon>lamiids</taxon>
        <taxon>Solanales</taxon>
        <taxon>Solanaceae</taxon>
        <taxon>Solanoideae</taxon>
        <taxon>Solaneae</taxon>
        <taxon>Solanum</taxon>
    </lineage>
</organism>
<keyword evidence="2" id="KW-1185">Reference proteome</keyword>
<dbReference type="Gramene" id="PGSC0003DMT400090107">
    <property type="protein sequence ID" value="PGSC0003DMT400090107"/>
    <property type="gene ID" value="PGSC0003DMG400039678"/>
</dbReference>
<dbReference type="HOGENOM" id="CLU_1899942_0_0_1"/>
<dbReference type="PaxDb" id="4113-PGSC0003DMT400090107"/>
<proteinExistence type="predicted"/>
<protein>
    <recommendedName>
        <fullName evidence="3">Gag-pol polyprotein</fullName>
    </recommendedName>
</protein>
<dbReference type="InParanoid" id="M1DJN4"/>
<dbReference type="AlphaFoldDB" id="M1DJN4"/>
<sequence length="134" mass="14726">MSHLIARGSQDGSWKGCDGRSVFGVVCQAPGERPRLEQRAVWSLTACEARRVGVQSADMTTQRAYARRNEGEDVGQRAPPQAPQALVDPLAEQVTNAEFRTAFQGLMDMVVLGFDKGFPARFLECSQVQQREGV</sequence>
<name>M1DJN4_SOLTU</name>
<dbReference type="Proteomes" id="UP000011115">
    <property type="component" value="Unassembled WGS sequence"/>
</dbReference>
<dbReference type="EnsemblPlants" id="PGSC0003DMT400090107">
    <property type="protein sequence ID" value="PGSC0003DMT400090107"/>
    <property type="gene ID" value="PGSC0003DMG400039678"/>
</dbReference>
<reference evidence="1" key="2">
    <citation type="submission" date="2015-06" db="UniProtKB">
        <authorList>
            <consortium name="EnsemblPlants"/>
        </authorList>
    </citation>
    <scope>IDENTIFICATION</scope>
    <source>
        <strain evidence="1">DM1-3 516 R44</strain>
    </source>
</reference>
<evidence type="ECO:0000313" key="1">
    <source>
        <dbReference type="EnsemblPlants" id="PGSC0003DMT400090107"/>
    </source>
</evidence>
<evidence type="ECO:0000313" key="2">
    <source>
        <dbReference type="Proteomes" id="UP000011115"/>
    </source>
</evidence>